<evidence type="ECO:0000256" key="1">
    <source>
        <dbReference type="ARBA" id="ARBA00004571"/>
    </source>
</evidence>
<evidence type="ECO:0000256" key="3">
    <source>
        <dbReference type="ARBA" id="ARBA00022452"/>
    </source>
</evidence>
<evidence type="ECO:0000256" key="5">
    <source>
        <dbReference type="ARBA" id="ARBA00022729"/>
    </source>
</evidence>
<feature type="chain" id="PRO_5042130179" evidence="8">
    <location>
        <begin position="26"/>
        <end position="496"/>
    </location>
</feature>
<keyword evidence="10" id="KW-1185">Reference proteome</keyword>
<accession>A0AAE3KCT1</accession>
<dbReference type="Gene3D" id="2.40.160.60">
    <property type="entry name" value="Outer membrane protein transport protein (OMPP1/FadL/TodX)"/>
    <property type="match status" value="1"/>
</dbReference>
<keyword evidence="5 8" id="KW-0732">Signal</keyword>
<evidence type="ECO:0000256" key="6">
    <source>
        <dbReference type="ARBA" id="ARBA00023136"/>
    </source>
</evidence>
<evidence type="ECO:0000256" key="8">
    <source>
        <dbReference type="SAM" id="SignalP"/>
    </source>
</evidence>
<keyword evidence="6" id="KW-0472">Membrane</keyword>
<dbReference type="Pfam" id="PF03349">
    <property type="entry name" value="Toluene_X"/>
    <property type="match status" value="1"/>
</dbReference>
<keyword evidence="3" id="KW-1134">Transmembrane beta strand</keyword>
<dbReference type="PANTHER" id="PTHR35093">
    <property type="entry name" value="OUTER MEMBRANE PROTEIN NMB0088-RELATED"/>
    <property type="match status" value="1"/>
</dbReference>
<comment type="similarity">
    <text evidence="2">Belongs to the OmpP1/FadL family.</text>
</comment>
<dbReference type="PANTHER" id="PTHR35093:SF8">
    <property type="entry name" value="OUTER MEMBRANE PROTEIN NMB0088-RELATED"/>
    <property type="match status" value="1"/>
</dbReference>
<evidence type="ECO:0000256" key="4">
    <source>
        <dbReference type="ARBA" id="ARBA00022692"/>
    </source>
</evidence>
<evidence type="ECO:0000313" key="10">
    <source>
        <dbReference type="Proteomes" id="UP001205843"/>
    </source>
</evidence>
<name>A0AAE3KCT1_9GAMM</name>
<dbReference type="AlphaFoldDB" id="A0AAE3KCT1"/>
<comment type="subcellular location">
    <subcellularLocation>
        <location evidence="1">Cell outer membrane</location>
        <topology evidence="1">Multi-pass membrane protein</topology>
    </subcellularLocation>
</comment>
<evidence type="ECO:0000256" key="7">
    <source>
        <dbReference type="ARBA" id="ARBA00023237"/>
    </source>
</evidence>
<organism evidence="9 10">
    <name type="scientific">Natronocella acetinitrilica</name>
    <dbReference type="NCBI Taxonomy" id="414046"/>
    <lineage>
        <taxon>Bacteria</taxon>
        <taxon>Pseudomonadati</taxon>
        <taxon>Pseudomonadota</taxon>
        <taxon>Gammaproteobacteria</taxon>
        <taxon>Chromatiales</taxon>
        <taxon>Ectothiorhodospiraceae</taxon>
        <taxon>Natronocella</taxon>
    </lineage>
</organism>
<dbReference type="EMBL" id="JALJXV010000008">
    <property type="protein sequence ID" value="MCP1676069.1"/>
    <property type="molecule type" value="Genomic_DNA"/>
</dbReference>
<dbReference type="InterPro" id="IPR005017">
    <property type="entry name" value="OMPP1/FadL/TodX"/>
</dbReference>
<evidence type="ECO:0000313" key="9">
    <source>
        <dbReference type="EMBL" id="MCP1676069.1"/>
    </source>
</evidence>
<dbReference type="GO" id="GO:0015483">
    <property type="term" value="F:long-chain fatty acid transporting porin activity"/>
    <property type="evidence" value="ECO:0007669"/>
    <property type="project" value="TreeGrafter"/>
</dbReference>
<dbReference type="GO" id="GO:0009279">
    <property type="term" value="C:cell outer membrane"/>
    <property type="evidence" value="ECO:0007669"/>
    <property type="project" value="UniProtKB-SubCell"/>
</dbReference>
<evidence type="ECO:0000256" key="2">
    <source>
        <dbReference type="ARBA" id="ARBA00008163"/>
    </source>
</evidence>
<comment type="caution">
    <text evidence="9">The sequence shown here is derived from an EMBL/GenBank/DDBJ whole genome shotgun (WGS) entry which is preliminary data.</text>
</comment>
<dbReference type="SUPFAM" id="SSF56935">
    <property type="entry name" value="Porins"/>
    <property type="match status" value="1"/>
</dbReference>
<keyword evidence="4" id="KW-0812">Transmembrane</keyword>
<dbReference type="RefSeq" id="WP_253480717.1">
    <property type="nucleotide sequence ID" value="NZ_JALJXV010000008.1"/>
</dbReference>
<proteinExistence type="inferred from homology"/>
<sequence length="496" mass="53903">MRHKDTLVRGGVFAMLAAFASTAGAAGFQVNTHGIKALGQAYAGSAAAAEDASTIAYNPAGLILLDGTSFSGGGHLLLTRNRYNLEARRTLIAGDDGMVPGSGRGRAEENSVVPHAYLSHRLSDNAAVGIGLYVPFGNASSYPGDFVGRYHAQSSNITTINLNPAVAFRVNDQLSLGFGAIVQFIDADIGNEVDLGHNLANNIIQQQEGLSADERDAIIGALSHNFDVENEITGDNVTFGLNLGLMWEPVEGTQVGLSYHSKVQHVIDGRARRPQTGSEAFRQRLESTLADLGIPDPGGIADQALGPLGAGGGNIRSVIELPEVISLGISQDINSQWTIMGGATFTRWSRIDELRFEFPDGSNAGGESFQEGAPDLRRRDLVQPLRFTDAWRYGIGARYRHDDNWTFRAGIAYDETPVRNARQRTARLPDNDRLLFSGGLSYTFDTHHSIDLAYMFVRVRSADIENRENPARTRHVLEGESRTRAHLFGVQYNYQF</sequence>
<reference evidence="9" key="1">
    <citation type="submission" date="2022-03" db="EMBL/GenBank/DDBJ databases">
        <title>Genomic Encyclopedia of Type Strains, Phase III (KMG-III): the genomes of soil and plant-associated and newly described type strains.</title>
        <authorList>
            <person name="Whitman W."/>
        </authorList>
    </citation>
    <scope>NUCLEOTIDE SEQUENCE</scope>
    <source>
        <strain evidence="9">ANL 6-2</strain>
    </source>
</reference>
<keyword evidence="7" id="KW-0998">Cell outer membrane</keyword>
<protein>
    <submittedName>
        <fullName evidence="9">Long-chain fatty acid transport protein</fullName>
    </submittedName>
</protein>
<gene>
    <name evidence="9" type="ORF">J2T57_003228</name>
</gene>
<feature type="signal peptide" evidence="8">
    <location>
        <begin position="1"/>
        <end position="25"/>
    </location>
</feature>
<dbReference type="Proteomes" id="UP001205843">
    <property type="component" value="Unassembled WGS sequence"/>
</dbReference>